<protein>
    <submittedName>
        <fullName evidence="1">Uncharacterized protein</fullName>
    </submittedName>
</protein>
<dbReference type="Proteomes" id="UP000321926">
    <property type="component" value="Unassembled WGS sequence"/>
</dbReference>
<proteinExistence type="predicted"/>
<comment type="caution">
    <text evidence="1">The sequence shown here is derived from an EMBL/GenBank/DDBJ whole genome shotgun (WGS) entry which is preliminary data.</text>
</comment>
<evidence type="ECO:0000313" key="1">
    <source>
        <dbReference type="EMBL" id="TXK36451.1"/>
    </source>
</evidence>
<name>A0A5C8JGE8_9BACT</name>
<dbReference type="RefSeq" id="WP_147923106.1">
    <property type="nucleotide sequence ID" value="NZ_VRTY01000079.1"/>
</dbReference>
<sequence length="217" mass="24145">MRGQQVLVAFPGPAGEQTPYPPLAAGLVIQQDPTQEFPGTGKAAWQLLQLPIGKRPQPGARQDLQEQVGWLLQEEAFCRQGDGLLPPQEQRHLPARVRMVAIPPEEPLLHKVKVRCHLSCAQQQLLPGVNAITYRFLCVSLQLPQPPGILEQGSKRLQGKKELTKSVHSHTLKCSRVKSPSPPNHVCPYAILAPLRQAYKIQPTGFREQRKNNTYGM</sequence>
<reference evidence="1 2" key="1">
    <citation type="submission" date="2019-08" db="EMBL/GenBank/DDBJ databases">
        <authorList>
            <person name="Shi S."/>
        </authorList>
    </citation>
    <scope>NUCLEOTIDE SEQUENCE [LARGE SCALE GENOMIC DNA]</scope>
    <source>
        <strain evidence="1 2">GY10130</strain>
    </source>
</reference>
<dbReference type="EMBL" id="VRTY01000079">
    <property type="protein sequence ID" value="TXK36451.1"/>
    <property type="molecule type" value="Genomic_DNA"/>
</dbReference>
<accession>A0A5C8JGE8</accession>
<organism evidence="1 2">
    <name type="scientific">Pontibacter qinzhouensis</name>
    <dbReference type="NCBI Taxonomy" id="2603253"/>
    <lineage>
        <taxon>Bacteria</taxon>
        <taxon>Pseudomonadati</taxon>
        <taxon>Bacteroidota</taxon>
        <taxon>Cytophagia</taxon>
        <taxon>Cytophagales</taxon>
        <taxon>Hymenobacteraceae</taxon>
        <taxon>Pontibacter</taxon>
    </lineage>
</organism>
<dbReference type="AlphaFoldDB" id="A0A5C8JGE8"/>
<evidence type="ECO:0000313" key="2">
    <source>
        <dbReference type="Proteomes" id="UP000321926"/>
    </source>
</evidence>
<keyword evidence="2" id="KW-1185">Reference proteome</keyword>
<gene>
    <name evidence="1" type="ORF">FVR03_17725</name>
</gene>